<reference evidence="1" key="1">
    <citation type="submission" date="2021-09" db="EMBL/GenBank/DDBJ databases">
        <title>The genome of Mauremys mutica provides insights into the evolution of semi-aquatic lifestyle.</title>
        <authorList>
            <person name="Gong S."/>
            <person name="Gao Y."/>
        </authorList>
    </citation>
    <scope>NUCLEOTIDE SEQUENCE</scope>
    <source>
        <strain evidence="1">MM-2020</strain>
        <tissue evidence="1">Muscle</tissue>
    </source>
</reference>
<protein>
    <submittedName>
        <fullName evidence="1">Uncharacterized protein</fullName>
    </submittedName>
</protein>
<accession>A0A9D4AR90</accession>
<gene>
    <name evidence="1" type="ORF">KIL84_003242</name>
</gene>
<evidence type="ECO:0000313" key="2">
    <source>
        <dbReference type="Proteomes" id="UP000827986"/>
    </source>
</evidence>
<dbReference type="EMBL" id="JAHDVG010000486">
    <property type="protein sequence ID" value="KAH1167759.1"/>
    <property type="molecule type" value="Genomic_DNA"/>
</dbReference>
<keyword evidence="2" id="KW-1185">Reference proteome</keyword>
<proteinExistence type="predicted"/>
<dbReference type="Proteomes" id="UP000827986">
    <property type="component" value="Unassembled WGS sequence"/>
</dbReference>
<sequence length="56" mass="6521">LIQFDYNSLQSSRPMKQGIPFSRYLILIDFRQLLAKSHRSCAANSKANRFFGEKNL</sequence>
<evidence type="ECO:0000313" key="1">
    <source>
        <dbReference type="EMBL" id="KAH1167759.1"/>
    </source>
</evidence>
<comment type="caution">
    <text evidence="1">The sequence shown here is derived from an EMBL/GenBank/DDBJ whole genome shotgun (WGS) entry which is preliminary data.</text>
</comment>
<dbReference type="AlphaFoldDB" id="A0A9D4AR90"/>
<name>A0A9D4AR90_9SAUR</name>
<organism evidence="1 2">
    <name type="scientific">Mauremys mutica</name>
    <name type="common">yellowpond turtle</name>
    <dbReference type="NCBI Taxonomy" id="74926"/>
    <lineage>
        <taxon>Eukaryota</taxon>
        <taxon>Metazoa</taxon>
        <taxon>Chordata</taxon>
        <taxon>Craniata</taxon>
        <taxon>Vertebrata</taxon>
        <taxon>Euteleostomi</taxon>
        <taxon>Archelosauria</taxon>
        <taxon>Testudinata</taxon>
        <taxon>Testudines</taxon>
        <taxon>Cryptodira</taxon>
        <taxon>Durocryptodira</taxon>
        <taxon>Testudinoidea</taxon>
        <taxon>Geoemydidae</taxon>
        <taxon>Geoemydinae</taxon>
        <taxon>Mauremys</taxon>
    </lineage>
</organism>
<feature type="non-terminal residue" evidence="1">
    <location>
        <position position="1"/>
    </location>
</feature>